<dbReference type="PRINTS" id="PR00081">
    <property type="entry name" value="GDHRDH"/>
</dbReference>
<dbReference type="PANTHER" id="PTHR42760:SF5">
    <property type="entry name" value="2-DEHYDRO-3-DEOXY-D-GLUCONATE 5-DEHYDROGENASE"/>
    <property type="match status" value="1"/>
</dbReference>
<sequence length="255" mass="26939">MSTKLFDLSGKTALITGSSRGLGRAMAEGMAAAGARVILNGVNAARLDAAVEEMKAQGYDVLGAAFDVASEAEIVAAFEKLDAEGVAVDILVNNAGIQFRKPIVELDTADWQRVIDVNLTAVFICAREAAKRMLPRGHGKIINIGSLLSDLGRATVTPYAAAKGGVKMLTKNMAAEWGDKGIQTNAIGPGYMATEMNTALIENPDFDAWVKGRTPARRWGQPEEMAGTAIYLASDASNYVNGQLIYVDGGMISVL</sequence>
<dbReference type="Pfam" id="PF13561">
    <property type="entry name" value="adh_short_C2"/>
    <property type="match status" value="1"/>
</dbReference>
<evidence type="ECO:0000256" key="1">
    <source>
        <dbReference type="ARBA" id="ARBA00006484"/>
    </source>
</evidence>
<dbReference type="InterPro" id="IPR036291">
    <property type="entry name" value="NAD(P)-bd_dom_sf"/>
</dbReference>
<accession>A0A239LMN2</accession>
<protein>
    <submittedName>
        <fullName evidence="3">Gluconate 5-dehydrogenase</fullName>
    </submittedName>
</protein>
<dbReference type="PANTHER" id="PTHR42760">
    <property type="entry name" value="SHORT-CHAIN DEHYDROGENASES/REDUCTASES FAMILY MEMBER"/>
    <property type="match status" value="1"/>
</dbReference>
<dbReference type="EMBL" id="FZOY01000010">
    <property type="protein sequence ID" value="SNT31937.1"/>
    <property type="molecule type" value="Genomic_DNA"/>
</dbReference>
<proteinExistence type="inferred from homology"/>
<dbReference type="GO" id="GO:0016616">
    <property type="term" value="F:oxidoreductase activity, acting on the CH-OH group of donors, NAD or NADP as acceptor"/>
    <property type="evidence" value="ECO:0007669"/>
    <property type="project" value="TreeGrafter"/>
</dbReference>
<keyword evidence="2" id="KW-0560">Oxidoreductase</keyword>
<dbReference type="AlphaFoldDB" id="A0A239LMN2"/>
<dbReference type="RefSeq" id="WP_089235066.1">
    <property type="nucleotide sequence ID" value="NZ_FZOY01000010.1"/>
</dbReference>
<dbReference type="Gene3D" id="3.40.50.720">
    <property type="entry name" value="NAD(P)-binding Rossmann-like Domain"/>
    <property type="match status" value="1"/>
</dbReference>
<dbReference type="InterPro" id="IPR020904">
    <property type="entry name" value="Sc_DH/Rdtase_CS"/>
</dbReference>
<dbReference type="PROSITE" id="PS00061">
    <property type="entry name" value="ADH_SHORT"/>
    <property type="match status" value="1"/>
</dbReference>
<comment type="similarity">
    <text evidence="1">Belongs to the short-chain dehydrogenases/reductases (SDR) family.</text>
</comment>
<organism evidence="3 4">
    <name type="scientific">Tropicimonas sediminicola</name>
    <dbReference type="NCBI Taxonomy" id="1031541"/>
    <lineage>
        <taxon>Bacteria</taxon>
        <taxon>Pseudomonadati</taxon>
        <taxon>Pseudomonadota</taxon>
        <taxon>Alphaproteobacteria</taxon>
        <taxon>Rhodobacterales</taxon>
        <taxon>Roseobacteraceae</taxon>
        <taxon>Tropicimonas</taxon>
    </lineage>
</organism>
<dbReference type="PRINTS" id="PR00080">
    <property type="entry name" value="SDRFAMILY"/>
</dbReference>
<evidence type="ECO:0000313" key="4">
    <source>
        <dbReference type="Proteomes" id="UP000198426"/>
    </source>
</evidence>
<gene>
    <name evidence="3" type="ORF">SAMN05421757_110136</name>
</gene>
<dbReference type="OrthoDB" id="9796652at2"/>
<dbReference type="SUPFAM" id="SSF51735">
    <property type="entry name" value="NAD(P)-binding Rossmann-fold domains"/>
    <property type="match status" value="1"/>
</dbReference>
<name>A0A239LMN2_9RHOB</name>
<dbReference type="Proteomes" id="UP000198426">
    <property type="component" value="Unassembled WGS sequence"/>
</dbReference>
<dbReference type="FunFam" id="3.40.50.720:FF:000084">
    <property type="entry name" value="Short-chain dehydrogenase reductase"/>
    <property type="match status" value="1"/>
</dbReference>
<keyword evidence="4" id="KW-1185">Reference proteome</keyword>
<evidence type="ECO:0000256" key="2">
    <source>
        <dbReference type="ARBA" id="ARBA00023002"/>
    </source>
</evidence>
<dbReference type="InterPro" id="IPR002347">
    <property type="entry name" value="SDR_fam"/>
</dbReference>
<reference evidence="3 4" key="1">
    <citation type="submission" date="2017-06" db="EMBL/GenBank/DDBJ databases">
        <authorList>
            <person name="Kim H.J."/>
            <person name="Triplett B.A."/>
        </authorList>
    </citation>
    <scope>NUCLEOTIDE SEQUENCE [LARGE SCALE GENOMIC DNA]</scope>
    <source>
        <strain evidence="3 4">DSM 29339</strain>
    </source>
</reference>
<evidence type="ECO:0000313" key="3">
    <source>
        <dbReference type="EMBL" id="SNT31937.1"/>
    </source>
</evidence>